<gene>
    <name evidence="1" type="ORF">FA95DRAFT_428932</name>
</gene>
<evidence type="ECO:0000313" key="2">
    <source>
        <dbReference type="Proteomes" id="UP000814033"/>
    </source>
</evidence>
<sequence>MTDRMCSSARYAREVGAGRCRKRRRAQFHSCDLYDALCCHGAACSDSTGGWFMPETRTRNSTQALLHAESVTTKLPSLFGSAVPTRPRQRLQRTCCMLQAGKTCQMMQALRCRPTFKPTSSVWDGASIHFDADGLGGSEGCGGGVQVDCQTIWSASDLAASVFCSTRERSAGASLVRGTYNPNTKQLKHRVNHIPYSALYMPGCPGSKNRLSGRPDTSGAYRV</sequence>
<name>A0ACB8RH37_9AGAM</name>
<accession>A0ACB8RH37</accession>
<reference evidence="1" key="2">
    <citation type="journal article" date="2022" name="New Phytol.">
        <title>Evolutionary transition to the ectomycorrhizal habit in the genomes of a hyperdiverse lineage of mushroom-forming fungi.</title>
        <authorList>
            <person name="Looney B."/>
            <person name="Miyauchi S."/>
            <person name="Morin E."/>
            <person name="Drula E."/>
            <person name="Courty P.E."/>
            <person name="Kohler A."/>
            <person name="Kuo A."/>
            <person name="LaButti K."/>
            <person name="Pangilinan J."/>
            <person name="Lipzen A."/>
            <person name="Riley R."/>
            <person name="Andreopoulos W."/>
            <person name="He G."/>
            <person name="Johnson J."/>
            <person name="Nolan M."/>
            <person name="Tritt A."/>
            <person name="Barry K.W."/>
            <person name="Grigoriev I.V."/>
            <person name="Nagy L.G."/>
            <person name="Hibbett D."/>
            <person name="Henrissat B."/>
            <person name="Matheny P.B."/>
            <person name="Labbe J."/>
            <person name="Martin F.M."/>
        </authorList>
    </citation>
    <scope>NUCLEOTIDE SEQUENCE</scope>
    <source>
        <strain evidence="1">FP105234-sp</strain>
    </source>
</reference>
<proteinExistence type="predicted"/>
<dbReference type="EMBL" id="MU276028">
    <property type="protein sequence ID" value="KAI0043227.1"/>
    <property type="molecule type" value="Genomic_DNA"/>
</dbReference>
<reference evidence="1" key="1">
    <citation type="submission" date="2021-02" db="EMBL/GenBank/DDBJ databases">
        <authorList>
            <consortium name="DOE Joint Genome Institute"/>
            <person name="Ahrendt S."/>
            <person name="Looney B.P."/>
            <person name="Miyauchi S."/>
            <person name="Morin E."/>
            <person name="Drula E."/>
            <person name="Courty P.E."/>
            <person name="Chicoki N."/>
            <person name="Fauchery L."/>
            <person name="Kohler A."/>
            <person name="Kuo A."/>
            <person name="Labutti K."/>
            <person name="Pangilinan J."/>
            <person name="Lipzen A."/>
            <person name="Riley R."/>
            <person name="Andreopoulos W."/>
            <person name="He G."/>
            <person name="Johnson J."/>
            <person name="Barry K.W."/>
            <person name="Grigoriev I.V."/>
            <person name="Nagy L."/>
            <person name="Hibbett D."/>
            <person name="Henrissat B."/>
            <person name="Matheny P.B."/>
            <person name="Labbe J."/>
            <person name="Martin F."/>
        </authorList>
    </citation>
    <scope>NUCLEOTIDE SEQUENCE</scope>
    <source>
        <strain evidence="1">FP105234-sp</strain>
    </source>
</reference>
<protein>
    <submittedName>
        <fullName evidence="1">Uncharacterized protein</fullName>
    </submittedName>
</protein>
<keyword evidence="2" id="KW-1185">Reference proteome</keyword>
<organism evidence="1 2">
    <name type="scientific">Auriscalpium vulgare</name>
    <dbReference type="NCBI Taxonomy" id="40419"/>
    <lineage>
        <taxon>Eukaryota</taxon>
        <taxon>Fungi</taxon>
        <taxon>Dikarya</taxon>
        <taxon>Basidiomycota</taxon>
        <taxon>Agaricomycotina</taxon>
        <taxon>Agaricomycetes</taxon>
        <taxon>Russulales</taxon>
        <taxon>Auriscalpiaceae</taxon>
        <taxon>Auriscalpium</taxon>
    </lineage>
</organism>
<dbReference type="Proteomes" id="UP000814033">
    <property type="component" value="Unassembled WGS sequence"/>
</dbReference>
<comment type="caution">
    <text evidence="1">The sequence shown here is derived from an EMBL/GenBank/DDBJ whole genome shotgun (WGS) entry which is preliminary data.</text>
</comment>
<evidence type="ECO:0000313" key="1">
    <source>
        <dbReference type="EMBL" id="KAI0043227.1"/>
    </source>
</evidence>